<reference evidence="1 2" key="1">
    <citation type="submission" date="2023-09" db="EMBL/GenBank/DDBJ databases">
        <authorList>
            <person name="Zhai L."/>
        </authorList>
    </citation>
    <scope>NUCLEOTIDE SEQUENCE [LARGE SCALE GENOMIC DNA]</scope>
    <source>
        <strain evidence="1 2">5 N-1</strain>
    </source>
</reference>
<proteinExistence type="predicted"/>
<dbReference type="Proteomes" id="UP001256646">
    <property type="component" value="Unassembled WGS sequence"/>
</dbReference>
<evidence type="ECO:0000313" key="1">
    <source>
        <dbReference type="EMBL" id="MDR5588792.1"/>
    </source>
</evidence>
<comment type="caution">
    <text evidence="1">The sequence shown here is derived from an EMBL/GenBank/DDBJ whole genome shotgun (WGS) entry which is preliminary data.</text>
</comment>
<keyword evidence="2" id="KW-1185">Reference proteome</keyword>
<accession>A0ABU1EK77</accession>
<sequence>MINKLRVKSPYELMKIVDIKTFYKSGGYELGFHDTDYFYYEIKSRERYNIGDNIYFKQKDVYVSDYKACKYQDEIIYKYKLRRKNGVWQTKIYNSLLCGASLERKVLAVKEELIKFHLNIDENQNEEEAFWFRSKRK</sequence>
<name>A0ABU1EK77_9CLOT</name>
<gene>
    <name evidence="1" type="ORF">RGC78_15080</name>
</gene>
<organism evidence="1 2">
    <name type="scientific">Clostridium aquiflavi</name>
    <dbReference type="NCBI Taxonomy" id="3073603"/>
    <lineage>
        <taxon>Bacteria</taxon>
        <taxon>Bacillati</taxon>
        <taxon>Bacillota</taxon>
        <taxon>Clostridia</taxon>
        <taxon>Eubacteriales</taxon>
        <taxon>Clostridiaceae</taxon>
        <taxon>Clostridium</taxon>
    </lineage>
</organism>
<dbReference type="RefSeq" id="WP_309556898.1">
    <property type="nucleotide sequence ID" value="NZ_JAVJAN010000058.1"/>
</dbReference>
<evidence type="ECO:0000313" key="2">
    <source>
        <dbReference type="Proteomes" id="UP001256646"/>
    </source>
</evidence>
<protein>
    <recommendedName>
        <fullName evidence="3">DUF3850 domain-containing protein</fullName>
    </recommendedName>
</protein>
<dbReference type="EMBL" id="JAVJAN010000058">
    <property type="protein sequence ID" value="MDR5588792.1"/>
    <property type="molecule type" value="Genomic_DNA"/>
</dbReference>
<evidence type="ECO:0008006" key="3">
    <source>
        <dbReference type="Google" id="ProtNLM"/>
    </source>
</evidence>